<sequence length="72" mass="8011">MAAGILPRQALQALRARQSVQAGQASLVLRNQWQAFSSHPASSKFKVYSDREKEKLAKEIAKESGVPYLNRV</sequence>
<keyword evidence="2" id="KW-1185">Reference proteome</keyword>
<dbReference type="Gramene" id="Ma05_t02010.1">
    <property type="protein sequence ID" value="Ma05_p02010.1"/>
    <property type="gene ID" value="Ma05_g02010"/>
</dbReference>
<dbReference type="AlphaFoldDB" id="A0A804IZV4"/>
<proteinExistence type="predicted"/>
<dbReference type="InParanoid" id="A0A804IZV4"/>
<evidence type="ECO:0000313" key="1">
    <source>
        <dbReference type="EnsemblPlants" id="Ma05_p02010.1"/>
    </source>
</evidence>
<evidence type="ECO:0000313" key="2">
    <source>
        <dbReference type="Proteomes" id="UP000012960"/>
    </source>
</evidence>
<name>A0A804IZV4_MUSAM</name>
<organism evidence="1 2">
    <name type="scientific">Musa acuminata subsp. malaccensis</name>
    <name type="common">Wild banana</name>
    <name type="synonym">Musa malaccensis</name>
    <dbReference type="NCBI Taxonomy" id="214687"/>
    <lineage>
        <taxon>Eukaryota</taxon>
        <taxon>Viridiplantae</taxon>
        <taxon>Streptophyta</taxon>
        <taxon>Embryophyta</taxon>
        <taxon>Tracheophyta</taxon>
        <taxon>Spermatophyta</taxon>
        <taxon>Magnoliopsida</taxon>
        <taxon>Liliopsida</taxon>
        <taxon>Zingiberales</taxon>
        <taxon>Musaceae</taxon>
        <taxon>Musa</taxon>
    </lineage>
</organism>
<dbReference type="Proteomes" id="UP000012960">
    <property type="component" value="Unplaced"/>
</dbReference>
<protein>
    <submittedName>
        <fullName evidence="1">Uncharacterized protein</fullName>
    </submittedName>
</protein>
<accession>A0A804IZV4</accession>
<dbReference type="EnsemblPlants" id="Ma05_t02010.1">
    <property type="protein sequence ID" value="Ma05_p02010.1"/>
    <property type="gene ID" value="Ma05_g02010"/>
</dbReference>
<reference evidence="1" key="1">
    <citation type="submission" date="2021-05" db="UniProtKB">
        <authorList>
            <consortium name="EnsemblPlants"/>
        </authorList>
    </citation>
    <scope>IDENTIFICATION</scope>
    <source>
        <strain evidence="1">subsp. malaccensis</strain>
    </source>
</reference>